<evidence type="ECO:0000313" key="4">
    <source>
        <dbReference type="Proteomes" id="UP000747399"/>
    </source>
</evidence>
<gene>
    <name evidence="3" type="ORF">Vafri_20780</name>
</gene>
<comment type="caution">
    <text evidence="3">The sequence shown here is derived from an EMBL/GenBank/DDBJ whole genome shotgun (WGS) entry which is preliminary data.</text>
</comment>
<feature type="chain" id="PRO_5035272735" description="Secreted protein" evidence="2">
    <location>
        <begin position="21"/>
        <end position="111"/>
    </location>
</feature>
<keyword evidence="4" id="KW-1185">Reference proteome</keyword>
<feature type="compositionally biased region" description="Acidic residues" evidence="1">
    <location>
        <begin position="55"/>
        <end position="67"/>
    </location>
</feature>
<sequence>MPWFARSILLLLLSPRRKDSRRSSRSVPSNTSNSLGRATQIVNVNVFRCDNDNVATDEGDDDKDDDLNITATTDSATQIDPLSVSTADWSNAGSITSLPSPLLHRILIIAS</sequence>
<proteinExistence type="predicted"/>
<reference evidence="3" key="1">
    <citation type="journal article" date="2021" name="Proc. Natl. Acad. Sci. U.S.A.">
        <title>Three genomes in the algal genus Volvox reveal the fate of a haploid sex-determining region after a transition to homothallism.</title>
        <authorList>
            <person name="Yamamoto K."/>
            <person name="Hamaji T."/>
            <person name="Kawai-Toyooka H."/>
            <person name="Matsuzaki R."/>
            <person name="Takahashi F."/>
            <person name="Nishimura Y."/>
            <person name="Kawachi M."/>
            <person name="Noguchi H."/>
            <person name="Minakuchi Y."/>
            <person name="Umen J.G."/>
            <person name="Toyoda A."/>
            <person name="Nozaki H."/>
        </authorList>
    </citation>
    <scope>NUCLEOTIDE SEQUENCE</scope>
    <source>
        <strain evidence="3">NIES-3780</strain>
    </source>
</reference>
<feature type="signal peptide" evidence="2">
    <location>
        <begin position="1"/>
        <end position="20"/>
    </location>
</feature>
<feature type="compositionally biased region" description="Low complexity" evidence="1">
    <location>
        <begin position="25"/>
        <end position="35"/>
    </location>
</feature>
<evidence type="ECO:0008006" key="5">
    <source>
        <dbReference type="Google" id="ProtNLM"/>
    </source>
</evidence>
<evidence type="ECO:0000313" key="3">
    <source>
        <dbReference type="EMBL" id="GIL67382.1"/>
    </source>
</evidence>
<feature type="region of interest" description="Disordered" evidence="1">
    <location>
        <begin position="53"/>
        <end position="72"/>
    </location>
</feature>
<organism evidence="3 4">
    <name type="scientific">Volvox africanus</name>
    <dbReference type="NCBI Taxonomy" id="51714"/>
    <lineage>
        <taxon>Eukaryota</taxon>
        <taxon>Viridiplantae</taxon>
        <taxon>Chlorophyta</taxon>
        <taxon>core chlorophytes</taxon>
        <taxon>Chlorophyceae</taxon>
        <taxon>CS clade</taxon>
        <taxon>Chlamydomonadales</taxon>
        <taxon>Volvocaceae</taxon>
        <taxon>Volvox</taxon>
    </lineage>
</organism>
<evidence type="ECO:0000256" key="2">
    <source>
        <dbReference type="SAM" id="SignalP"/>
    </source>
</evidence>
<dbReference type="AlphaFoldDB" id="A0A8J4BSV5"/>
<feature type="region of interest" description="Disordered" evidence="1">
    <location>
        <begin position="16"/>
        <end position="38"/>
    </location>
</feature>
<name>A0A8J4BSV5_9CHLO</name>
<dbReference type="Proteomes" id="UP000747399">
    <property type="component" value="Unassembled WGS sequence"/>
</dbReference>
<dbReference type="EMBL" id="BNCO01000097">
    <property type="protein sequence ID" value="GIL67382.1"/>
    <property type="molecule type" value="Genomic_DNA"/>
</dbReference>
<evidence type="ECO:0000256" key="1">
    <source>
        <dbReference type="SAM" id="MobiDB-lite"/>
    </source>
</evidence>
<feature type="non-terminal residue" evidence="3">
    <location>
        <position position="111"/>
    </location>
</feature>
<protein>
    <recommendedName>
        <fullName evidence="5">Secreted protein</fullName>
    </recommendedName>
</protein>
<keyword evidence="2" id="KW-0732">Signal</keyword>
<accession>A0A8J4BSV5</accession>